<dbReference type="WBParaSite" id="nRc.2.0.1.t46540-RA">
    <property type="protein sequence ID" value="nRc.2.0.1.t46540-RA"/>
    <property type="gene ID" value="nRc.2.0.1.g46540"/>
</dbReference>
<sequence length="60" mass="6653">MAIFIAQINILIVLLCILVDSAINQQSRSSFARKILSSIRTCDARLCATKSTVPISRPYQ</sequence>
<evidence type="ECO:0000313" key="2">
    <source>
        <dbReference type="Proteomes" id="UP000887565"/>
    </source>
</evidence>
<name>A0A915L622_ROMCU</name>
<protein>
    <submittedName>
        <fullName evidence="3">Secreted protein</fullName>
    </submittedName>
</protein>
<dbReference type="AlphaFoldDB" id="A0A915L622"/>
<organism evidence="2 3">
    <name type="scientific">Romanomermis culicivorax</name>
    <name type="common">Nematode worm</name>
    <dbReference type="NCBI Taxonomy" id="13658"/>
    <lineage>
        <taxon>Eukaryota</taxon>
        <taxon>Metazoa</taxon>
        <taxon>Ecdysozoa</taxon>
        <taxon>Nematoda</taxon>
        <taxon>Enoplea</taxon>
        <taxon>Dorylaimia</taxon>
        <taxon>Mermithida</taxon>
        <taxon>Mermithoidea</taxon>
        <taxon>Mermithidae</taxon>
        <taxon>Romanomermis</taxon>
    </lineage>
</organism>
<evidence type="ECO:0000313" key="3">
    <source>
        <dbReference type="WBParaSite" id="nRc.2.0.1.t46540-RA"/>
    </source>
</evidence>
<feature type="signal peptide" evidence="1">
    <location>
        <begin position="1"/>
        <end position="21"/>
    </location>
</feature>
<accession>A0A915L622</accession>
<reference evidence="3" key="1">
    <citation type="submission" date="2022-11" db="UniProtKB">
        <authorList>
            <consortium name="WormBaseParasite"/>
        </authorList>
    </citation>
    <scope>IDENTIFICATION</scope>
</reference>
<keyword evidence="2" id="KW-1185">Reference proteome</keyword>
<dbReference type="Proteomes" id="UP000887565">
    <property type="component" value="Unplaced"/>
</dbReference>
<evidence type="ECO:0000256" key="1">
    <source>
        <dbReference type="SAM" id="SignalP"/>
    </source>
</evidence>
<keyword evidence="1" id="KW-0732">Signal</keyword>
<feature type="chain" id="PRO_5037645634" evidence="1">
    <location>
        <begin position="22"/>
        <end position="60"/>
    </location>
</feature>
<proteinExistence type="predicted"/>